<comment type="caution">
    <text evidence="3">The sequence shown here is derived from an EMBL/GenBank/DDBJ whole genome shotgun (WGS) entry which is preliminary data.</text>
</comment>
<reference evidence="3" key="1">
    <citation type="submission" date="2016-10" db="EMBL/GenBank/DDBJ databases">
        <title>Sequence of Gallionella enrichment culture.</title>
        <authorList>
            <person name="Poehlein A."/>
            <person name="Muehling M."/>
            <person name="Daniel R."/>
        </authorList>
    </citation>
    <scope>NUCLEOTIDE SEQUENCE</scope>
</reference>
<dbReference type="InterPro" id="IPR025392">
    <property type="entry name" value="DUF4124"/>
</dbReference>
<gene>
    <name evidence="3" type="ORF">GALL_80770</name>
</gene>
<organism evidence="3">
    <name type="scientific">mine drainage metagenome</name>
    <dbReference type="NCBI Taxonomy" id="410659"/>
    <lineage>
        <taxon>unclassified sequences</taxon>
        <taxon>metagenomes</taxon>
        <taxon>ecological metagenomes</taxon>
    </lineage>
</organism>
<evidence type="ECO:0000256" key="1">
    <source>
        <dbReference type="SAM" id="Coils"/>
    </source>
</evidence>
<dbReference type="AlphaFoldDB" id="A0A1J5T067"/>
<keyword evidence="1" id="KW-0175">Coiled coil</keyword>
<evidence type="ECO:0000313" key="3">
    <source>
        <dbReference type="EMBL" id="OIR09672.1"/>
    </source>
</evidence>
<feature type="coiled-coil region" evidence="1">
    <location>
        <begin position="157"/>
        <end position="184"/>
    </location>
</feature>
<name>A0A1J5T067_9ZZZZ</name>
<proteinExistence type="predicted"/>
<evidence type="ECO:0000259" key="2">
    <source>
        <dbReference type="Pfam" id="PF13511"/>
    </source>
</evidence>
<accession>A0A1J5T067</accession>
<sequence length="206" mass="23074">MIKSKFLLAGAVLCSAFCLNAEAKLYKWVDDSGTTHYGETIPPEYANRDAKQLEHGRLTDRNENFDAEKLKATKVETEADKAALEARRHDEALLNSYSNEKEIDLARDRNLMQVEARVNSYSTVLKSAQASLDDLHRESDSRIKTGHKVPQSLTEDIAAAEARVADLQKNLDASQKEMISVKARYEADKLRYRELKNPSAGSSGTR</sequence>
<feature type="domain" description="DUF4124" evidence="2">
    <location>
        <begin position="13"/>
        <end position="46"/>
    </location>
</feature>
<dbReference type="Pfam" id="PF13511">
    <property type="entry name" value="DUF4124"/>
    <property type="match status" value="1"/>
</dbReference>
<protein>
    <recommendedName>
        <fullName evidence="2">DUF4124 domain-containing protein</fullName>
    </recommendedName>
</protein>
<dbReference type="EMBL" id="MLJW01000025">
    <property type="protein sequence ID" value="OIR09672.1"/>
    <property type="molecule type" value="Genomic_DNA"/>
</dbReference>